<feature type="domain" description="Winged helix-turn helix" evidence="2">
    <location>
        <begin position="94"/>
        <end position="140"/>
    </location>
</feature>
<dbReference type="AlphaFoldDB" id="X0U1B0"/>
<evidence type="ECO:0000313" key="3">
    <source>
        <dbReference type="EMBL" id="GAF82235.1"/>
    </source>
</evidence>
<dbReference type="InterPro" id="IPR036388">
    <property type="entry name" value="WH-like_DNA-bd_sf"/>
</dbReference>
<dbReference type="Gene3D" id="1.10.10.10">
    <property type="entry name" value="Winged helix-like DNA-binding domain superfamily/Winged helix DNA-binding domain"/>
    <property type="match status" value="1"/>
</dbReference>
<dbReference type="Pfam" id="PF13592">
    <property type="entry name" value="HTH_33"/>
    <property type="match status" value="1"/>
</dbReference>
<comment type="caution">
    <text evidence="3">The sequence shown here is derived from an EMBL/GenBank/DDBJ whole genome shotgun (WGS) entry which is preliminary data.</text>
</comment>
<dbReference type="EMBL" id="BARS01004698">
    <property type="protein sequence ID" value="GAF82235.1"/>
    <property type="molecule type" value="Genomic_DNA"/>
</dbReference>
<gene>
    <name evidence="3" type="ORF">S01H1_09195</name>
</gene>
<dbReference type="Pfam" id="PF13518">
    <property type="entry name" value="HTH_28"/>
    <property type="match status" value="1"/>
</dbReference>
<proteinExistence type="predicted"/>
<dbReference type="InterPro" id="IPR055247">
    <property type="entry name" value="InsJ-like_HTH"/>
</dbReference>
<dbReference type="SUPFAM" id="SSF46689">
    <property type="entry name" value="Homeodomain-like"/>
    <property type="match status" value="1"/>
</dbReference>
<name>X0U1B0_9ZZZZ</name>
<evidence type="ECO:0000259" key="1">
    <source>
        <dbReference type="Pfam" id="PF13518"/>
    </source>
</evidence>
<accession>X0U1B0</accession>
<sequence length="153" mass="17896">MNSAKRKERELIVKLRREGRTCMEVAEILGVSKSKVSFWSCRFNETGCLEDKPRGGRPTPLTEEKLQEMKEKIKETILGQKGRAGLSSKEILVSIEKETGRTYTIRHVERLLHKMGFSLITPRVNHIRKDEKAQEKFREEFKKNYKTSMWTIP</sequence>
<feature type="domain" description="Insertion element IS150 protein InsJ-like helix-turn-helix" evidence="1">
    <location>
        <begin position="8"/>
        <end position="57"/>
    </location>
</feature>
<evidence type="ECO:0000259" key="2">
    <source>
        <dbReference type="Pfam" id="PF13592"/>
    </source>
</evidence>
<reference evidence="3" key="1">
    <citation type="journal article" date="2014" name="Front. Microbiol.">
        <title>High frequency of phylogenetically diverse reductive dehalogenase-homologous genes in deep subseafloor sedimentary metagenomes.</title>
        <authorList>
            <person name="Kawai M."/>
            <person name="Futagami T."/>
            <person name="Toyoda A."/>
            <person name="Takaki Y."/>
            <person name="Nishi S."/>
            <person name="Hori S."/>
            <person name="Arai W."/>
            <person name="Tsubouchi T."/>
            <person name="Morono Y."/>
            <person name="Uchiyama I."/>
            <person name="Ito T."/>
            <person name="Fujiyama A."/>
            <person name="Inagaki F."/>
            <person name="Takami H."/>
        </authorList>
    </citation>
    <scope>NUCLEOTIDE SEQUENCE</scope>
    <source>
        <strain evidence="3">Expedition CK06-06</strain>
    </source>
</reference>
<protein>
    <submittedName>
        <fullName evidence="3">Uncharacterized protein</fullName>
    </submittedName>
</protein>
<organism evidence="3">
    <name type="scientific">marine sediment metagenome</name>
    <dbReference type="NCBI Taxonomy" id="412755"/>
    <lineage>
        <taxon>unclassified sequences</taxon>
        <taxon>metagenomes</taxon>
        <taxon>ecological metagenomes</taxon>
    </lineage>
</organism>
<dbReference type="InterPro" id="IPR025959">
    <property type="entry name" value="Winged_HTH_dom"/>
</dbReference>
<dbReference type="InterPro" id="IPR009057">
    <property type="entry name" value="Homeodomain-like_sf"/>
</dbReference>